<keyword evidence="3" id="KW-1185">Reference proteome</keyword>
<reference evidence="2 3" key="1">
    <citation type="submission" date="2021-03" db="EMBL/GenBank/DDBJ databases">
        <authorList>
            <person name="Shang D.-D."/>
            <person name="Du Z.-J."/>
            <person name="Chen G.-J."/>
        </authorList>
    </citation>
    <scope>NUCLEOTIDE SEQUENCE [LARGE SCALE GENOMIC DNA]</scope>
    <source>
        <strain evidence="2 3">F2608</strain>
    </source>
</reference>
<feature type="chain" id="PRO_5043755780" evidence="1">
    <location>
        <begin position="16"/>
        <end position="157"/>
    </location>
</feature>
<name>A0AAW4IW03_9GAMM</name>
<dbReference type="AlphaFoldDB" id="A0AAW4IW03"/>
<feature type="signal peptide" evidence="1">
    <location>
        <begin position="1"/>
        <end position="15"/>
    </location>
</feature>
<organism evidence="2 3">
    <name type="scientific">Psychrobacter halodurans</name>
    <dbReference type="NCBI Taxonomy" id="2818439"/>
    <lineage>
        <taxon>Bacteria</taxon>
        <taxon>Pseudomonadati</taxon>
        <taxon>Pseudomonadota</taxon>
        <taxon>Gammaproteobacteria</taxon>
        <taxon>Moraxellales</taxon>
        <taxon>Moraxellaceae</taxon>
        <taxon>Psychrobacter</taxon>
    </lineage>
</organism>
<sequence length="157" mass="17565">MLISLAAGFATFAHAASNVTKSNTTTGVQTYNAQKLQTIRHMYEQDIRNEGMDNPVVLQQYANTALQNAMQLEQTYFETAQMSCHVGYDVLWNSQDPDYQQDTQFAITDKGLVKVSLAQGGDVYYDLTCNNKNCQVADVILTDQGKSLREHLLKACR</sequence>
<protein>
    <submittedName>
        <fullName evidence="2">Uncharacterized protein</fullName>
    </submittedName>
</protein>
<comment type="caution">
    <text evidence="2">The sequence shown here is derived from an EMBL/GenBank/DDBJ whole genome shotgun (WGS) entry which is preliminary data.</text>
</comment>
<evidence type="ECO:0000313" key="3">
    <source>
        <dbReference type="Proteomes" id="UP000664161"/>
    </source>
</evidence>
<accession>A0AAW4IW03</accession>
<dbReference type="EMBL" id="JAGBKN010000010">
    <property type="protein sequence ID" value="MBO1516942.1"/>
    <property type="molecule type" value="Genomic_DNA"/>
</dbReference>
<dbReference type="Proteomes" id="UP000664161">
    <property type="component" value="Unassembled WGS sequence"/>
</dbReference>
<evidence type="ECO:0000256" key="1">
    <source>
        <dbReference type="SAM" id="SignalP"/>
    </source>
</evidence>
<evidence type="ECO:0000313" key="2">
    <source>
        <dbReference type="EMBL" id="MBO1516942.1"/>
    </source>
</evidence>
<keyword evidence="1" id="KW-0732">Signal</keyword>
<gene>
    <name evidence="2" type="ORF">J3491_06295</name>
</gene>
<proteinExistence type="predicted"/>